<dbReference type="EC" id="3.1.3.46" evidence="2"/>
<dbReference type="GO" id="GO:0003873">
    <property type="term" value="F:6-phosphofructo-2-kinase activity"/>
    <property type="evidence" value="ECO:0007669"/>
    <property type="project" value="InterPro"/>
</dbReference>
<dbReference type="InterPro" id="IPR001345">
    <property type="entry name" value="PG/BPGM_mutase_AS"/>
</dbReference>
<evidence type="ECO:0000256" key="2">
    <source>
        <dbReference type="ARBA" id="ARBA00013067"/>
    </source>
</evidence>
<dbReference type="STRING" id="56408.A0A1E5RNG2"/>
<reference evidence="8" key="1">
    <citation type="journal article" date="2016" name="Genome Announc.">
        <title>Genome sequences of three species of Hanseniaspora isolated from spontaneous wine fermentations.</title>
        <authorList>
            <person name="Sternes P.R."/>
            <person name="Lee D."/>
            <person name="Kutyna D.R."/>
            <person name="Borneman A.R."/>
        </authorList>
    </citation>
    <scope>NUCLEOTIDE SEQUENCE [LARGE SCALE GENOMIC DNA]</scope>
    <source>
        <strain evidence="8">AWRI3579</strain>
    </source>
</reference>
<dbReference type="InterPro" id="IPR027417">
    <property type="entry name" value="P-loop_NTPase"/>
</dbReference>
<dbReference type="EMBL" id="LPNM01000005">
    <property type="protein sequence ID" value="OEJ88421.1"/>
    <property type="molecule type" value="Genomic_DNA"/>
</dbReference>
<dbReference type="Pfam" id="PF00300">
    <property type="entry name" value="His_Phos_1"/>
    <property type="match status" value="1"/>
</dbReference>
<dbReference type="Gene3D" id="3.40.50.300">
    <property type="entry name" value="P-loop containing nucleotide triphosphate hydrolases"/>
    <property type="match status" value="1"/>
</dbReference>
<sequence length="530" mass="61024">MPTTNAFNNTSSADLINSSSNTNQDVQVCVIMVGLPARGKTFIANKIQTYLRWLMINCQVFNVGNYRRKLCEAQEENLNGEIAADGVQKDIQAEGLLDGENLDNNFESVLMDKVNTASSSTTSTTTTTTTTTNNNNNNNINASFFDFNNEEAMVLRNQAYVSAIDDITNWFQKSKKNNVAILDGTSCTRKHRKWILSKLRRLSIEPIFIETFCDDDKLLQSNLMDLRKNSPDANDNMNFKQKIRYYEAIYESLNKYDDEIVYTFAKLIKSSNNIEQVIINKIQSYLESRIIFFVMNLHYLNPHKVVWLSRHGESIYNIEKKIGGNSLLSERGELYSEKLPSIIKNECNVSDELIVWTSTLTRTQQTAQHLPYKTKLTWKALDELDAGLCDGMTYEEIESKYPDDFKQRDEDKYGYRYRGGESYRDVVIRLEPVIMELERQQNILIITHQAVLRCIYSYFMNIPQDQSPWVAIPLHTLIRLEVRPYGPCKVTLFKANIPAVSTYKERGTSKLGIDNSINNNDYRNLLINQK</sequence>
<dbReference type="GO" id="GO:0004331">
    <property type="term" value="F:fructose-2,6-bisphosphate 2-phosphatase activity"/>
    <property type="evidence" value="ECO:0007669"/>
    <property type="project" value="UniProtKB-EC"/>
</dbReference>
<dbReference type="PRINTS" id="PR00991">
    <property type="entry name" value="6PFRUCTKNASE"/>
</dbReference>
<dbReference type="SUPFAM" id="SSF52540">
    <property type="entry name" value="P-loop containing nucleoside triphosphate hydrolases"/>
    <property type="match status" value="1"/>
</dbReference>
<organism evidence="7 8">
    <name type="scientific">Hanseniaspora osmophila</name>
    <dbReference type="NCBI Taxonomy" id="56408"/>
    <lineage>
        <taxon>Eukaryota</taxon>
        <taxon>Fungi</taxon>
        <taxon>Dikarya</taxon>
        <taxon>Ascomycota</taxon>
        <taxon>Saccharomycotina</taxon>
        <taxon>Saccharomycetes</taxon>
        <taxon>Saccharomycodales</taxon>
        <taxon>Saccharomycodaceae</taxon>
        <taxon>Hanseniaspora</taxon>
    </lineage>
</organism>
<dbReference type="InParanoid" id="A0A1E5RNG2"/>
<dbReference type="InterPro" id="IPR013079">
    <property type="entry name" value="6Phosfructo_kin"/>
</dbReference>
<evidence type="ECO:0000259" key="6">
    <source>
        <dbReference type="Pfam" id="PF01591"/>
    </source>
</evidence>
<evidence type="ECO:0000313" key="8">
    <source>
        <dbReference type="Proteomes" id="UP000095728"/>
    </source>
</evidence>
<dbReference type="PANTHER" id="PTHR10606:SF44">
    <property type="entry name" value="6-PHOSPHOFRUCTO 2-KINASE_FRUCTOSE 2,6-BISPHOSPHATASE LONG FORM"/>
    <property type="match status" value="1"/>
</dbReference>
<keyword evidence="3" id="KW-0547">Nucleotide-binding</keyword>
<dbReference type="GO" id="GO:0005829">
    <property type="term" value="C:cytosol"/>
    <property type="evidence" value="ECO:0007669"/>
    <property type="project" value="TreeGrafter"/>
</dbReference>
<dbReference type="PROSITE" id="PS00175">
    <property type="entry name" value="PG_MUTASE"/>
    <property type="match status" value="1"/>
</dbReference>
<dbReference type="InterPro" id="IPR013078">
    <property type="entry name" value="His_Pase_superF_clade-1"/>
</dbReference>
<dbReference type="OrthoDB" id="267323at2759"/>
<evidence type="ECO:0000256" key="5">
    <source>
        <dbReference type="ARBA" id="ARBA00022840"/>
    </source>
</evidence>
<dbReference type="Proteomes" id="UP000095728">
    <property type="component" value="Unassembled WGS sequence"/>
</dbReference>
<dbReference type="CDD" id="cd07067">
    <property type="entry name" value="HP_PGM_like"/>
    <property type="match status" value="1"/>
</dbReference>
<evidence type="ECO:0000256" key="3">
    <source>
        <dbReference type="ARBA" id="ARBA00022741"/>
    </source>
</evidence>
<comment type="similarity">
    <text evidence="1">In the C-terminal section; belongs to the phosphoglycerate mutase family.</text>
</comment>
<accession>A0A1E5RNG2</accession>
<name>A0A1E5RNG2_9ASCO</name>
<dbReference type="AlphaFoldDB" id="A0A1E5RNG2"/>
<comment type="caution">
    <text evidence="7">The sequence shown here is derived from an EMBL/GenBank/DDBJ whole genome shotgun (WGS) entry which is preliminary data.</text>
</comment>
<keyword evidence="5" id="KW-0067">ATP-binding</keyword>
<dbReference type="PANTHER" id="PTHR10606">
    <property type="entry name" value="6-PHOSPHOFRUCTO-2-KINASE/FRUCTOSE-2,6-BISPHOSPHATASE"/>
    <property type="match status" value="1"/>
</dbReference>
<dbReference type="GO" id="GO:0006000">
    <property type="term" value="P:fructose metabolic process"/>
    <property type="evidence" value="ECO:0007669"/>
    <property type="project" value="InterPro"/>
</dbReference>
<gene>
    <name evidence="7" type="ORF">AWRI3579_g994</name>
</gene>
<protein>
    <recommendedName>
        <fullName evidence="2">fructose-2,6-bisphosphate 2-phosphatase</fullName>
        <ecNumber evidence="2">3.1.3.46</ecNumber>
    </recommendedName>
</protein>
<dbReference type="FunFam" id="3.40.50.1240:FF:000005">
    <property type="entry name" value="GpmB, Fructose-2,6-bisphosphatase"/>
    <property type="match status" value="1"/>
</dbReference>
<dbReference type="Gene3D" id="3.40.50.1240">
    <property type="entry name" value="Phosphoglycerate mutase-like"/>
    <property type="match status" value="1"/>
</dbReference>
<evidence type="ECO:0000256" key="4">
    <source>
        <dbReference type="ARBA" id="ARBA00022801"/>
    </source>
</evidence>
<dbReference type="FunCoup" id="A0A1E5RNG2">
    <property type="interactions" value="457"/>
</dbReference>
<dbReference type="PIRSF" id="PIRSF000709">
    <property type="entry name" value="6PFK_2-Ptase"/>
    <property type="match status" value="1"/>
</dbReference>
<keyword evidence="4" id="KW-0378">Hydrolase</keyword>
<dbReference type="Pfam" id="PF01591">
    <property type="entry name" value="6PF2K"/>
    <property type="match status" value="2"/>
</dbReference>
<proteinExistence type="inferred from homology"/>
<dbReference type="GO" id="GO:0006003">
    <property type="term" value="P:fructose 2,6-bisphosphate metabolic process"/>
    <property type="evidence" value="ECO:0007669"/>
    <property type="project" value="InterPro"/>
</dbReference>
<dbReference type="SMART" id="SM00855">
    <property type="entry name" value="PGAM"/>
    <property type="match status" value="1"/>
</dbReference>
<dbReference type="GO" id="GO:0005524">
    <property type="term" value="F:ATP binding"/>
    <property type="evidence" value="ECO:0007669"/>
    <property type="project" value="UniProtKB-KW"/>
</dbReference>
<feature type="domain" description="6-phosphofructo-2-kinase" evidence="6">
    <location>
        <begin position="19"/>
        <end position="75"/>
    </location>
</feature>
<keyword evidence="8" id="KW-1185">Reference proteome</keyword>
<evidence type="ECO:0000313" key="7">
    <source>
        <dbReference type="EMBL" id="OEJ88421.1"/>
    </source>
</evidence>
<dbReference type="InterPro" id="IPR003094">
    <property type="entry name" value="6Pfruct_kin"/>
</dbReference>
<feature type="domain" description="6-phosphofructo-2-kinase" evidence="6">
    <location>
        <begin position="133"/>
        <end position="299"/>
    </location>
</feature>
<evidence type="ECO:0000256" key="1">
    <source>
        <dbReference type="ARBA" id="ARBA00008408"/>
    </source>
</evidence>
<dbReference type="SUPFAM" id="SSF53254">
    <property type="entry name" value="Phosphoglycerate mutase-like"/>
    <property type="match status" value="1"/>
</dbReference>
<dbReference type="InterPro" id="IPR029033">
    <property type="entry name" value="His_PPase_superfam"/>
</dbReference>